<dbReference type="GeneID" id="19948502"/>
<evidence type="ECO:0000313" key="3">
    <source>
        <dbReference type="Proteomes" id="UP000030762"/>
    </source>
</evidence>
<reference evidence="2 3" key="1">
    <citation type="submission" date="2012-04" db="EMBL/GenBank/DDBJ databases">
        <title>The Genome Sequence of Saprolegnia declina VS20.</title>
        <authorList>
            <consortium name="The Broad Institute Genome Sequencing Platform"/>
            <person name="Russ C."/>
            <person name="Nusbaum C."/>
            <person name="Tyler B."/>
            <person name="van West P."/>
            <person name="Dieguez-Uribeondo J."/>
            <person name="de Bruijn I."/>
            <person name="Tripathy S."/>
            <person name="Jiang R."/>
            <person name="Young S.K."/>
            <person name="Zeng Q."/>
            <person name="Gargeya S."/>
            <person name="Fitzgerald M."/>
            <person name="Haas B."/>
            <person name="Abouelleil A."/>
            <person name="Alvarado L."/>
            <person name="Arachchi H.M."/>
            <person name="Berlin A."/>
            <person name="Chapman S.B."/>
            <person name="Goldberg J."/>
            <person name="Griggs A."/>
            <person name="Gujja S."/>
            <person name="Hansen M."/>
            <person name="Howarth C."/>
            <person name="Imamovic A."/>
            <person name="Larimer J."/>
            <person name="McCowen C."/>
            <person name="Montmayeur A."/>
            <person name="Murphy C."/>
            <person name="Neiman D."/>
            <person name="Pearson M."/>
            <person name="Priest M."/>
            <person name="Roberts A."/>
            <person name="Saif S."/>
            <person name="Shea T."/>
            <person name="Sisk P."/>
            <person name="Sykes S."/>
            <person name="Wortman J."/>
            <person name="Nusbaum C."/>
            <person name="Birren B."/>
        </authorList>
    </citation>
    <scope>NUCLEOTIDE SEQUENCE [LARGE SCALE GENOMIC DNA]</scope>
    <source>
        <strain evidence="2 3">VS20</strain>
    </source>
</reference>
<dbReference type="Proteomes" id="UP000030762">
    <property type="component" value="Unassembled WGS sequence"/>
</dbReference>
<dbReference type="InterPro" id="IPR027482">
    <property type="entry name" value="Sec1-like_dom2"/>
</dbReference>
<name>T0QAU3_SAPDV</name>
<dbReference type="PANTHER" id="PTHR11679">
    <property type="entry name" value="VESICLE PROTEIN SORTING-ASSOCIATED"/>
    <property type="match status" value="1"/>
</dbReference>
<evidence type="ECO:0000256" key="1">
    <source>
        <dbReference type="ARBA" id="ARBA00009884"/>
    </source>
</evidence>
<accession>T0QAU3</accession>
<dbReference type="InterPro" id="IPR043155">
    <property type="entry name" value="VPS33_dom3b"/>
</dbReference>
<dbReference type="InterPro" id="IPR001619">
    <property type="entry name" value="Sec1-like"/>
</dbReference>
<dbReference type="VEuPathDB" id="FungiDB:SDRG_07775"/>
<dbReference type="FunCoup" id="T0QAU3">
    <property type="interactions" value="305"/>
</dbReference>
<dbReference type="SUPFAM" id="SSF56815">
    <property type="entry name" value="Sec1/munc18-like (SM) proteins"/>
    <property type="match status" value="1"/>
</dbReference>
<proteinExistence type="inferred from homology"/>
<organism evidence="2 3">
    <name type="scientific">Saprolegnia diclina (strain VS20)</name>
    <dbReference type="NCBI Taxonomy" id="1156394"/>
    <lineage>
        <taxon>Eukaryota</taxon>
        <taxon>Sar</taxon>
        <taxon>Stramenopiles</taxon>
        <taxon>Oomycota</taxon>
        <taxon>Saprolegniomycetes</taxon>
        <taxon>Saprolegniales</taxon>
        <taxon>Saprolegniaceae</taxon>
        <taxon>Saprolegnia</taxon>
    </lineage>
</organism>
<protein>
    <submittedName>
        <fullName evidence="2">Uncharacterized protein</fullName>
    </submittedName>
</protein>
<dbReference type="OMA" id="RAFGCIG"/>
<dbReference type="InParanoid" id="T0QAU3"/>
<dbReference type="InterPro" id="IPR036045">
    <property type="entry name" value="Sec1-like_sf"/>
</dbReference>
<dbReference type="OrthoDB" id="10262287at2759"/>
<evidence type="ECO:0000313" key="2">
    <source>
        <dbReference type="EMBL" id="EQC34979.1"/>
    </source>
</evidence>
<gene>
    <name evidence="2" type="ORF">SDRG_07775</name>
</gene>
<dbReference type="InterPro" id="IPR043154">
    <property type="entry name" value="Sec-1-like_dom1"/>
</dbReference>
<comment type="similarity">
    <text evidence="1">Belongs to the STXBP/unc-18/SEC1 family.</text>
</comment>
<sequence>MAHASTLEKSRFALARLRAASSDALDALLQAVQAHSMEVVLAPRLWGLFQHFSTLGSDRLKALRVTEIHALDSHVGDQHSAGSALVFIVQPIVAQVYLVARRIASVVEHQPKGAPPLVVHILHAGPWNALCATVLNQERTAEIVQLTLTLFPLGFIPLDSDVLTLGSDTLLRECYLGSNKTSLATMAHALYHLEATLGKIGHIFYKGDLSHALWKHLAALHIQNGVPPPATSKKHRVDCLMVFDRKLDYYAPLSTPLTYEGLLDEVLAYRDGMVQVDANLLDDTIPSGQQQAPMSLSSDDVVFELCRNVHIQALGPLLQHQVATISEEHASLQRAMHDEAAWKTDISSLPGQVQAHLHQQSLLNQHLQLSQLLQATTNSKDFRRRWLLERAIMEGEPRLGDIEQLIWKQGPLLHVLRLLALHSLANHGIPRERYFHLKTQIMQFYGYEYLHTFDNLEQVGLLRMHDQAQKAPPNLLRAFGCIGNYGGDVVHPEDAGYVSGGYTPLLVKLVDAALGPRQWEPMAELLHQLPGPSAHFSTSDANNPGKKRKTFKTVLLVVVGGLTWLEIAALRFLGQQRNVTFLFASNSIASGQRFFEPLLEAVYNGLVDEDIK</sequence>
<keyword evidence="3" id="KW-1185">Reference proteome</keyword>
<dbReference type="EMBL" id="JH767153">
    <property type="protein sequence ID" value="EQC34979.1"/>
    <property type="molecule type" value="Genomic_DNA"/>
</dbReference>
<dbReference type="eggNOG" id="KOG1302">
    <property type="taxonomic scope" value="Eukaryota"/>
</dbReference>
<dbReference type="STRING" id="1156394.T0QAU3"/>
<dbReference type="AlphaFoldDB" id="T0QAU3"/>
<dbReference type="Gene3D" id="3.40.50.2060">
    <property type="match status" value="1"/>
</dbReference>
<dbReference type="GO" id="GO:0016192">
    <property type="term" value="P:vesicle-mediated transport"/>
    <property type="evidence" value="ECO:0007669"/>
    <property type="project" value="InterPro"/>
</dbReference>
<dbReference type="RefSeq" id="XP_008611851.1">
    <property type="nucleotide sequence ID" value="XM_008613629.1"/>
</dbReference>
<dbReference type="Pfam" id="PF00995">
    <property type="entry name" value="Sec1"/>
    <property type="match status" value="1"/>
</dbReference>
<dbReference type="Gene3D" id="1.25.40.850">
    <property type="match status" value="1"/>
</dbReference>
<dbReference type="Gene3D" id="3.40.50.1910">
    <property type="match status" value="2"/>
</dbReference>